<evidence type="ECO:0000256" key="1">
    <source>
        <dbReference type="SAM" id="MobiDB-lite"/>
    </source>
</evidence>
<dbReference type="Pfam" id="PF13646">
    <property type="entry name" value="HEAT_2"/>
    <property type="match status" value="1"/>
</dbReference>
<feature type="signal peptide" evidence="2">
    <location>
        <begin position="1"/>
        <end position="19"/>
    </location>
</feature>
<proteinExistence type="predicted"/>
<keyword evidence="2" id="KW-0732">Signal</keyword>
<name>A0A3A8PRH5_9BACT</name>
<evidence type="ECO:0000256" key="2">
    <source>
        <dbReference type="SAM" id="SignalP"/>
    </source>
</evidence>
<dbReference type="EMBL" id="RAWB01000176">
    <property type="protein sequence ID" value="RKH57660.1"/>
    <property type="molecule type" value="Genomic_DNA"/>
</dbReference>
<evidence type="ECO:0000313" key="4">
    <source>
        <dbReference type="Proteomes" id="UP000272888"/>
    </source>
</evidence>
<feature type="region of interest" description="Disordered" evidence="1">
    <location>
        <begin position="15"/>
        <end position="65"/>
    </location>
</feature>
<dbReference type="InterPro" id="IPR016024">
    <property type="entry name" value="ARM-type_fold"/>
</dbReference>
<protein>
    <submittedName>
        <fullName evidence="3">HEAT repeat domain-containing protein</fullName>
    </submittedName>
</protein>
<sequence length="202" mass="21438">MRPLLAAALLLTAAAHAQAPSRAPLKPGPEKTAPEKSSGDKAVADKAGLEKTAPARPSPTPADVSTPDVALLRGLLWASEPAPEEIRTLAIEDLALLGDPRALDPLAAFIWDPNPRIQQAALRAVALFQHRRAEEILGNIVRHPRLPDALKIQALGGLLYQRTPTARRTVQDVAADSRMGYAVQNAARTVGSQWDAAVTATP</sequence>
<comment type="caution">
    <text evidence="3">The sequence shown here is derived from an EMBL/GenBank/DDBJ whole genome shotgun (WGS) entry which is preliminary data.</text>
</comment>
<dbReference type="Gene3D" id="1.25.10.10">
    <property type="entry name" value="Leucine-rich Repeat Variant"/>
    <property type="match status" value="1"/>
</dbReference>
<dbReference type="AlphaFoldDB" id="A0A3A8PRH5"/>
<dbReference type="InterPro" id="IPR011989">
    <property type="entry name" value="ARM-like"/>
</dbReference>
<organism evidence="3 4">
    <name type="scientific">Corallococcus llansteffanensis</name>
    <dbReference type="NCBI Taxonomy" id="2316731"/>
    <lineage>
        <taxon>Bacteria</taxon>
        <taxon>Pseudomonadati</taxon>
        <taxon>Myxococcota</taxon>
        <taxon>Myxococcia</taxon>
        <taxon>Myxococcales</taxon>
        <taxon>Cystobacterineae</taxon>
        <taxon>Myxococcaceae</taxon>
        <taxon>Corallococcus</taxon>
    </lineage>
</organism>
<reference evidence="4" key="1">
    <citation type="submission" date="2018-09" db="EMBL/GenBank/DDBJ databases">
        <authorList>
            <person name="Livingstone P.G."/>
            <person name="Whitworth D.E."/>
        </authorList>
    </citation>
    <scope>NUCLEOTIDE SEQUENCE [LARGE SCALE GENOMIC DNA]</scope>
    <source>
        <strain evidence="4">CA051B</strain>
    </source>
</reference>
<keyword evidence="4" id="KW-1185">Reference proteome</keyword>
<feature type="chain" id="PRO_5017196197" evidence="2">
    <location>
        <begin position="20"/>
        <end position="202"/>
    </location>
</feature>
<gene>
    <name evidence="3" type="ORF">D7V93_18160</name>
</gene>
<evidence type="ECO:0000313" key="3">
    <source>
        <dbReference type="EMBL" id="RKH57660.1"/>
    </source>
</evidence>
<dbReference type="RefSeq" id="WP_120644605.1">
    <property type="nucleotide sequence ID" value="NZ_RAWB01000176.1"/>
</dbReference>
<accession>A0A3A8PRH5</accession>
<dbReference type="SUPFAM" id="SSF48371">
    <property type="entry name" value="ARM repeat"/>
    <property type="match status" value="1"/>
</dbReference>
<feature type="compositionally biased region" description="Basic and acidic residues" evidence="1">
    <location>
        <begin position="28"/>
        <end position="49"/>
    </location>
</feature>
<dbReference type="Proteomes" id="UP000272888">
    <property type="component" value="Unassembled WGS sequence"/>
</dbReference>